<accession>A0A9P9R814</accession>
<keyword evidence="5" id="KW-1185">Reference proteome</keyword>
<dbReference type="GO" id="GO:0005506">
    <property type="term" value="F:iron ion binding"/>
    <property type="evidence" value="ECO:0007669"/>
    <property type="project" value="InterPro"/>
</dbReference>
<gene>
    <name evidence="4" type="ORF">BKA55DRAFT_682321</name>
</gene>
<dbReference type="PANTHER" id="PTHR24305:SF190">
    <property type="entry name" value="P450, PUTATIVE (EUROFUNG)-RELATED"/>
    <property type="match status" value="1"/>
</dbReference>
<reference evidence="4" key="1">
    <citation type="journal article" date="2021" name="Nat. Commun.">
        <title>Genetic determinants of endophytism in the Arabidopsis root mycobiome.</title>
        <authorList>
            <person name="Mesny F."/>
            <person name="Miyauchi S."/>
            <person name="Thiergart T."/>
            <person name="Pickel B."/>
            <person name="Atanasova L."/>
            <person name="Karlsson M."/>
            <person name="Huettel B."/>
            <person name="Barry K.W."/>
            <person name="Haridas S."/>
            <person name="Chen C."/>
            <person name="Bauer D."/>
            <person name="Andreopoulos W."/>
            <person name="Pangilinan J."/>
            <person name="LaButti K."/>
            <person name="Riley R."/>
            <person name="Lipzen A."/>
            <person name="Clum A."/>
            <person name="Drula E."/>
            <person name="Henrissat B."/>
            <person name="Kohler A."/>
            <person name="Grigoriev I.V."/>
            <person name="Martin F.M."/>
            <person name="Hacquard S."/>
        </authorList>
    </citation>
    <scope>NUCLEOTIDE SEQUENCE</scope>
    <source>
        <strain evidence="4">MPI-CAGE-AT-0023</strain>
    </source>
</reference>
<evidence type="ECO:0000256" key="1">
    <source>
        <dbReference type="ARBA" id="ARBA00022617"/>
    </source>
</evidence>
<dbReference type="RefSeq" id="XP_046055995.1">
    <property type="nucleotide sequence ID" value="XM_046198319.1"/>
</dbReference>
<dbReference type="PANTHER" id="PTHR24305">
    <property type="entry name" value="CYTOCHROME P450"/>
    <property type="match status" value="1"/>
</dbReference>
<dbReference type="Gene3D" id="1.10.630.10">
    <property type="entry name" value="Cytochrome P450"/>
    <property type="match status" value="1"/>
</dbReference>
<keyword evidence="1" id="KW-0349">Heme</keyword>
<dbReference type="InterPro" id="IPR001128">
    <property type="entry name" value="Cyt_P450"/>
</dbReference>
<dbReference type="AlphaFoldDB" id="A0A9P9R814"/>
<sequence>MGYWFQCFVFDVIGLITYSKRPGFLDKCGDVGSIIKTIDNEMAYFAFVGQGTGHTYLMNFTKNTVIGHQSRLSRVATEDAEANKVPLDFFSKFFRKHVTDPGKFTMYHVLAGCASSIVRPQTLQRLRDEIQQNTGSGGMTRAQSQGMPYLQAVTKEASRLHAAVALPMERVVPQGGVEICGYYFPGGNYVSINNWVYHRSKAIFGQDAEGLKF</sequence>
<dbReference type="OrthoDB" id="3934656at2759"/>
<evidence type="ECO:0000256" key="2">
    <source>
        <dbReference type="ARBA" id="ARBA00022723"/>
    </source>
</evidence>
<dbReference type="GO" id="GO:0004497">
    <property type="term" value="F:monooxygenase activity"/>
    <property type="evidence" value="ECO:0007669"/>
    <property type="project" value="InterPro"/>
</dbReference>
<proteinExistence type="predicted"/>
<dbReference type="InterPro" id="IPR050121">
    <property type="entry name" value="Cytochrome_P450_monoxygenase"/>
</dbReference>
<evidence type="ECO:0000313" key="4">
    <source>
        <dbReference type="EMBL" id="KAH7269227.1"/>
    </source>
</evidence>
<evidence type="ECO:0000313" key="5">
    <source>
        <dbReference type="Proteomes" id="UP000720189"/>
    </source>
</evidence>
<dbReference type="GO" id="GO:0020037">
    <property type="term" value="F:heme binding"/>
    <property type="evidence" value="ECO:0007669"/>
    <property type="project" value="InterPro"/>
</dbReference>
<dbReference type="Proteomes" id="UP000720189">
    <property type="component" value="Unassembled WGS sequence"/>
</dbReference>
<dbReference type="GO" id="GO:0016705">
    <property type="term" value="F:oxidoreductase activity, acting on paired donors, with incorporation or reduction of molecular oxygen"/>
    <property type="evidence" value="ECO:0007669"/>
    <property type="project" value="InterPro"/>
</dbReference>
<keyword evidence="2" id="KW-0479">Metal-binding</keyword>
<dbReference type="SUPFAM" id="SSF48264">
    <property type="entry name" value="Cytochrome P450"/>
    <property type="match status" value="1"/>
</dbReference>
<name>A0A9P9R814_FUSRE</name>
<evidence type="ECO:0000256" key="3">
    <source>
        <dbReference type="ARBA" id="ARBA00023004"/>
    </source>
</evidence>
<dbReference type="Pfam" id="PF00067">
    <property type="entry name" value="p450"/>
    <property type="match status" value="1"/>
</dbReference>
<protein>
    <submittedName>
        <fullName evidence="4">Cytochrome P450</fullName>
    </submittedName>
</protein>
<dbReference type="GeneID" id="70228273"/>
<organism evidence="4 5">
    <name type="scientific">Fusarium redolens</name>
    <dbReference type="NCBI Taxonomy" id="48865"/>
    <lineage>
        <taxon>Eukaryota</taxon>
        <taxon>Fungi</taxon>
        <taxon>Dikarya</taxon>
        <taxon>Ascomycota</taxon>
        <taxon>Pezizomycotina</taxon>
        <taxon>Sordariomycetes</taxon>
        <taxon>Hypocreomycetidae</taxon>
        <taxon>Hypocreales</taxon>
        <taxon>Nectriaceae</taxon>
        <taxon>Fusarium</taxon>
        <taxon>Fusarium redolens species complex</taxon>
    </lineage>
</organism>
<dbReference type="EMBL" id="JAGMUX010000001">
    <property type="protein sequence ID" value="KAH7269227.1"/>
    <property type="molecule type" value="Genomic_DNA"/>
</dbReference>
<comment type="caution">
    <text evidence="4">The sequence shown here is derived from an EMBL/GenBank/DDBJ whole genome shotgun (WGS) entry which is preliminary data.</text>
</comment>
<keyword evidence="3" id="KW-0408">Iron</keyword>
<dbReference type="InterPro" id="IPR036396">
    <property type="entry name" value="Cyt_P450_sf"/>
</dbReference>